<keyword evidence="1" id="KW-1133">Transmembrane helix</keyword>
<evidence type="ECO:0000313" key="3">
    <source>
        <dbReference type="Proteomes" id="UP000242231"/>
    </source>
</evidence>
<dbReference type="InterPro" id="IPR049641">
    <property type="entry name" value="THIVI_2564-like"/>
</dbReference>
<accession>A0A2P5TR00</accession>
<evidence type="ECO:0000256" key="1">
    <source>
        <dbReference type="SAM" id="Phobius"/>
    </source>
</evidence>
<reference evidence="3" key="1">
    <citation type="submission" date="2016-11" db="EMBL/GenBank/DDBJ databases">
        <authorList>
            <person name="Sisinthy S."/>
            <person name="Ara S."/>
            <person name="Gundlapally S.R."/>
        </authorList>
    </citation>
    <scope>NUCLEOTIDE SEQUENCE [LARGE SCALE GENOMIC DNA]</scope>
    <source>
        <strain evidence="3">V1-41</strain>
    </source>
</reference>
<keyword evidence="3" id="KW-1185">Reference proteome</keyword>
<feature type="transmembrane region" description="Helical" evidence="1">
    <location>
        <begin position="6"/>
        <end position="24"/>
    </location>
</feature>
<dbReference type="NCBIfam" id="NF041949">
    <property type="entry name" value="THIVI_2564_fam"/>
    <property type="match status" value="1"/>
</dbReference>
<evidence type="ECO:0000313" key="2">
    <source>
        <dbReference type="EMBL" id="PPL18212.1"/>
    </source>
</evidence>
<keyword evidence="1" id="KW-0812">Transmembrane</keyword>
<dbReference type="OrthoDB" id="7597295at2"/>
<organism evidence="2 3">
    <name type="scientific">Oceanisphaera arctica</name>
    <dbReference type="NCBI Taxonomy" id="641510"/>
    <lineage>
        <taxon>Bacteria</taxon>
        <taxon>Pseudomonadati</taxon>
        <taxon>Pseudomonadota</taxon>
        <taxon>Gammaproteobacteria</taxon>
        <taxon>Aeromonadales</taxon>
        <taxon>Aeromonadaceae</taxon>
        <taxon>Oceanisphaera</taxon>
    </lineage>
</organism>
<proteinExistence type="predicted"/>
<dbReference type="AlphaFoldDB" id="A0A2P5TR00"/>
<gene>
    <name evidence="2" type="ORF">UN63_01485</name>
</gene>
<sequence length="77" mass="8350">MPLINLIIILIVVGVLLWLVNTYIPMDRKIKNILNVVVVIAVVIWLLQAFGVLGALDGIRVGAVMIMAPLLHDPAIG</sequence>
<feature type="transmembrane region" description="Helical" evidence="1">
    <location>
        <begin position="36"/>
        <end position="56"/>
    </location>
</feature>
<dbReference type="EMBL" id="MPZM01000002">
    <property type="protein sequence ID" value="PPL18212.1"/>
    <property type="molecule type" value="Genomic_DNA"/>
</dbReference>
<comment type="caution">
    <text evidence="2">The sequence shown here is derived from an EMBL/GenBank/DDBJ whole genome shotgun (WGS) entry which is preliminary data.</text>
</comment>
<name>A0A2P5TR00_9GAMM</name>
<dbReference type="Proteomes" id="UP000242231">
    <property type="component" value="Unassembled WGS sequence"/>
</dbReference>
<dbReference type="RefSeq" id="WP_104485019.1">
    <property type="nucleotide sequence ID" value="NZ_BMYB01000006.1"/>
</dbReference>
<keyword evidence="1" id="KW-0472">Membrane</keyword>
<protein>
    <submittedName>
        <fullName evidence="2">Uncharacterized protein</fullName>
    </submittedName>
</protein>